<gene>
    <name evidence="2" type="ORF">P879_00776</name>
</gene>
<evidence type="ECO:0000313" key="3">
    <source>
        <dbReference type="Proteomes" id="UP000699462"/>
    </source>
</evidence>
<feature type="region of interest" description="Disordered" evidence="1">
    <location>
        <begin position="77"/>
        <end position="102"/>
    </location>
</feature>
<accession>A0A8T0DFT8</accession>
<sequence length="142" mass="16865">MKNKVELSNEYKKPPTEYDEGYVETYVVDVMEPKSWALDSPPKFSRRNFQRFMPSNIPLIEDDSTYESHYIVCPPNTSEATVHTPEYDRRNNSLDATTEYQESYRREPFSIKRRVRPSDELTLESQQAPIVSTYQCDYQRYL</sequence>
<organism evidence="2 3">
    <name type="scientific">Paragonimus westermani</name>
    <dbReference type="NCBI Taxonomy" id="34504"/>
    <lineage>
        <taxon>Eukaryota</taxon>
        <taxon>Metazoa</taxon>
        <taxon>Spiralia</taxon>
        <taxon>Lophotrochozoa</taxon>
        <taxon>Platyhelminthes</taxon>
        <taxon>Trematoda</taxon>
        <taxon>Digenea</taxon>
        <taxon>Plagiorchiida</taxon>
        <taxon>Troglotremata</taxon>
        <taxon>Troglotrematidae</taxon>
        <taxon>Paragonimus</taxon>
    </lineage>
</organism>
<dbReference type="Proteomes" id="UP000699462">
    <property type="component" value="Unassembled WGS sequence"/>
</dbReference>
<dbReference type="OrthoDB" id="6244594at2759"/>
<dbReference type="AlphaFoldDB" id="A0A8T0DFT8"/>
<keyword evidence="3" id="KW-1185">Reference proteome</keyword>
<protein>
    <submittedName>
        <fullName evidence="2">Uncharacterized protein</fullName>
    </submittedName>
</protein>
<evidence type="ECO:0000313" key="2">
    <source>
        <dbReference type="EMBL" id="KAF8566695.1"/>
    </source>
</evidence>
<reference evidence="2 3" key="1">
    <citation type="submission" date="2019-07" db="EMBL/GenBank/DDBJ databases">
        <title>Annotation for the trematode Paragonimus westermani.</title>
        <authorList>
            <person name="Choi Y.-J."/>
        </authorList>
    </citation>
    <scope>NUCLEOTIDE SEQUENCE [LARGE SCALE GENOMIC DNA]</scope>
    <source>
        <strain evidence="2">180907_Pwestermani</strain>
    </source>
</reference>
<proteinExistence type="predicted"/>
<name>A0A8T0DFT8_9TREM</name>
<comment type="caution">
    <text evidence="2">The sequence shown here is derived from an EMBL/GenBank/DDBJ whole genome shotgun (WGS) entry which is preliminary data.</text>
</comment>
<evidence type="ECO:0000256" key="1">
    <source>
        <dbReference type="SAM" id="MobiDB-lite"/>
    </source>
</evidence>
<dbReference type="EMBL" id="JTDF01004762">
    <property type="protein sequence ID" value="KAF8566695.1"/>
    <property type="molecule type" value="Genomic_DNA"/>
</dbReference>